<dbReference type="InterPro" id="IPR014031">
    <property type="entry name" value="Ketoacyl_synth_C"/>
</dbReference>
<evidence type="ECO:0000256" key="3">
    <source>
        <dbReference type="ARBA" id="ARBA00012356"/>
    </source>
</evidence>
<feature type="active site" description="For beta-ketoacyl synthase activity" evidence="12">
    <location>
        <position position="165"/>
    </location>
</feature>
<dbReference type="UniPathway" id="UPA00094"/>
<dbReference type="FunFam" id="3.40.47.10:FF:000009">
    <property type="entry name" value="3-oxoacyl-[acyl-carrier-protein] synthase 2"/>
    <property type="match status" value="1"/>
</dbReference>
<keyword evidence="8" id="KW-0443">Lipid metabolism</keyword>
<dbReference type="InterPro" id="IPR000794">
    <property type="entry name" value="Beta-ketoacyl_synthase"/>
</dbReference>
<comment type="function">
    <text evidence="11">Involved in the type II fatty acid elongation cycle. Catalyzes the elongation of a wide range of acyl-ACP by the addition of two carbons from malonyl-ACP to an acyl acceptor. Can efficiently catalyze the conversion of palmitoleoyl-ACP (cis-hexadec-9-enoyl-ACP) to cis-vaccenoyl-ACP (cis-octadec-11-enoyl-ACP), an essential step in the thermal regulation of fatty acid composition.</text>
</comment>
<dbReference type="SUPFAM" id="SSF53901">
    <property type="entry name" value="Thiolase-like"/>
    <property type="match status" value="2"/>
</dbReference>
<dbReference type="InterPro" id="IPR018201">
    <property type="entry name" value="Ketoacyl_synth_AS"/>
</dbReference>
<evidence type="ECO:0000256" key="7">
    <source>
        <dbReference type="ARBA" id="ARBA00022832"/>
    </source>
</evidence>
<dbReference type="InterPro" id="IPR020841">
    <property type="entry name" value="PKS_Beta-ketoAc_synthase_dom"/>
</dbReference>
<comment type="caution">
    <text evidence="15">The sequence shown here is derived from an EMBL/GenBank/DDBJ whole genome shotgun (WGS) entry which is preliminary data.</text>
</comment>
<dbReference type="PROSITE" id="PS00606">
    <property type="entry name" value="KS3_1"/>
    <property type="match status" value="1"/>
</dbReference>
<dbReference type="EC" id="2.3.1.179" evidence="3 11"/>
<dbReference type="NCBIfam" id="TIGR03150">
    <property type="entry name" value="fabF"/>
    <property type="match status" value="1"/>
</dbReference>
<comment type="similarity">
    <text evidence="2 11 13">Belongs to the thiolase-like superfamily. Beta-ketoacyl-ACP synthases family.</text>
</comment>
<dbReference type="NCBIfam" id="NF005589">
    <property type="entry name" value="PRK07314.1"/>
    <property type="match status" value="1"/>
</dbReference>
<dbReference type="NCBIfam" id="NF004970">
    <property type="entry name" value="PRK06333.1"/>
    <property type="match status" value="1"/>
</dbReference>
<dbReference type="EMBL" id="MQWA01000001">
    <property type="protein sequence ID" value="PQJ29808.1"/>
    <property type="molecule type" value="Genomic_DNA"/>
</dbReference>
<sequence>MNERRVVITGVGTLSPLGNDLNSTWEGLKAGKSGIDYITQLDTTDYTVKIGGEVKDFDPKPFFNDAKDARRADRYTQLAMAASKMAVEDSGMDPEAVDKTRVGVMVGSGIGGLGTLEREHKKLLERGPDRVSPFVIPMMISNIASGMISMEYGFCGPNMVIVTACATSNHNIGEAWRMIKFGDADAFVAGGAEATILPMGLGGFGKMRALSTRNDDPQAASRPFDTGRDGFVMGEGAGVVVLEELEHAKARGAKIYGELIGYGVSADAYHLSAPSPDGSGPCRAIHMALKHGKVNPEEVDYVNAHGTSTPLGDISETTALKLAFGDHAKDKLVVSSTKSMTGHLLGAAGGIEIAACLMAIKDGIVAPTINLEDQDPQCDLDYCANTAREMNVDIALSNSFGFGGHNASLLVKKFSE</sequence>
<organism evidence="15 16">
    <name type="scientific">Rubritalea profundi</name>
    <dbReference type="NCBI Taxonomy" id="1658618"/>
    <lineage>
        <taxon>Bacteria</taxon>
        <taxon>Pseudomonadati</taxon>
        <taxon>Verrucomicrobiota</taxon>
        <taxon>Verrucomicrobiia</taxon>
        <taxon>Verrucomicrobiales</taxon>
        <taxon>Rubritaleaceae</taxon>
        <taxon>Rubritalea</taxon>
    </lineage>
</organism>
<keyword evidence="9 11" id="KW-0275">Fatty acid biosynthesis</keyword>
<dbReference type="InterPro" id="IPR014030">
    <property type="entry name" value="Ketoacyl_synth_N"/>
</dbReference>
<evidence type="ECO:0000256" key="12">
    <source>
        <dbReference type="PIRSR" id="PIRSR000447-1"/>
    </source>
</evidence>
<evidence type="ECO:0000259" key="14">
    <source>
        <dbReference type="PROSITE" id="PS52004"/>
    </source>
</evidence>
<evidence type="ECO:0000256" key="1">
    <source>
        <dbReference type="ARBA" id="ARBA00005194"/>
    </source>
</evidence>
<evidence type="ECO:0000313" key="15">
    <source>
        <dbReference type="EMBL" id="PQJ29808.1"/>
    </source>
</evidence>
<keyword evidence="5 11" id="KW-0444">Lipid biosynthesis</keyword>
<comment type="catalytic activity">
    <reaction evidence="11">
        <text>(9Z)-hexadecenoyl-[ACP] + malonyl-[ACP] + H(+) = 3-oxo-(11Z)-octadecenoyl-[ACP] + holo-[ACP] + CO2</text>
        <dbReference type="Rhea" id="RHEA:55040"/>
        <dbReference type="Rhea" id="RHEA-COMP:9623"/>
        <dbReference type="Rhea" id="RHEA-COMP:9685"/>
        <dbReference type="Rhea" id="RHEA-COMP:10800"/>
        <dbReference type="Rhea" id="RHEA-COMP:14074"/>
        <dbReference type="ChEBI" id="CHEBI:15378"/>
        <dbReference type="ChEBI" id="CHEBI:16526"/>
        <dbReference type="ChEBI" id="CHEBI:64479"/>
        <dbReference type="ChEBI" id="CHEBI:78449"/>
        <dbReference type="ChEBI" id="CHEBI:83989"/>
        <dbReference type="ChEBI" id="CHEBI:138538"/>
        <dbReference type="EC" id="2.3.1.179"/>
    </reaction>
</comment>
<evidence type="ECO:0000256" key="11">
    <source>
        <dbReference type="PIRNR" id="PIRNR000447"/>
    </source>
</evidence>
<comment type="catalytic activity">
    <reaction evidence="11">
        <text>a fatty acyl-[ACP] + malonyl-[ACP] + H(+) = a 3-oxoacyl-[ACP] + holo-[ACP] + CO2</text>
        <dbReference type="Rhea" id="RHEA:22836"/>
        <dbReference type="Rhea" id="RHEA-COMP:9623"/>
        <dbReference type="Rhea" id="RHEA-COMP:9685"/>
        <dbReference type="Rhea" id="RHEA-COMP:9916"/>
        <dbReference type="Rhea" id="RHEA-COMP:14125"/>
        <dbReference type="ChEBI" id="CHEBI:15378"/>
        <dbReference type="ChEBI" id="CHEBI:16526"/>
        <dbReference type="ChEBI" id="CHEBI:64479"/>
        <dbReference type="ChEBI" id="CHEBI:78449"/>
        <dbReference type="ChEBI" id="CHEBI:78776"/>
        <dbReference type="ChEBI" id="CHEBI:138651"/>
    </reaction>
</comment>
<evidence type="ECO:0000313" key="16">
    <source>
        <dbReference type="Proteomes" id="UP000239907"/>
    </source>
</evidence>
<evidence type="ECO:0000256" key="13">
    <source>
        <dbReference type="RuleBase" id="RU003694"/>
    </source>
</evidence>
<dbReference type="InterPro" id="IPR017568">
    <property type="entry name" value="3-oxoacyl-ACP_synth-2"/>
</dbReference>
<evidence type="ECO:0000256" key="2">
    <source>
        <dbReference type="ARBA" id="ARBA00008467"/>
    </source>
</evidence>
<dbReference type="AlphaFoldDB" id="A0A2S7U458"/>
<evidence type="ECO:0000256" key="9">
    <source>
        <dbReference type="ARBA" id="ARBA00023160"/>
    </source>
</evidence>
<reference evidence="15 16" key="1">
    <citation type="submission" date="2016-12" db="EMBL/GenBank/DDBJ databases">
        <title>Study of bacterial adaptation to deep sea.</title>
        <authorList>
            <person name="Song J."/>
            <person name="Yoshizawa S."/>
            <person name="Kogure K."/>
        </authorList>
    </citation>
    <scope>NUCLEOTIDE SEQUENCE [LARGE SCALE GENOMIC DNA]</scope>
    <source>
        <strain evidence="15 16">SAORIC-165</strain>
    </source>
</reference>
<evidence type="ECO:0000256" key="6">
    <source>
        <dbReference type="ARBA" id="ARBA00022679"/>
    </source>
</evidence>
<feature type="domain" description="Ketosynthase family 3 (KS3)" evidence="14">
    <location>
        <begin position="3"/>
        <end position="413"/>
    </location>
</feature>
<dbReference type="OrthoDB" id="9808669at2"/>
<dbReference type="GO" id="GO:0004315">
    <property type="term" value="F:3-oxoacyl-[acyl-carrier-protein] synthase activity"/>
    <property type="evidence" value="ECO:0007669"/>
    <property type="project" value="UniProtKB-UniRule"/>
</dbReference>
<evidence type="ECO:0000256" key="4">
    <source>
        <dbReference type="ARBA" id="ARBA00014657"/>
    </source>
</evidence>
<dbReference type="PIRSF" id="PIRSF000447">
    <property type="entry name" value="KAS_II"/>
    <property type="match status" value="1"/>
</dbReference>
<dbReference type="Pfam" id="PF02801">
    <property type="entry name" value="Ketoacyl-synt_C"/>
    <property type="match status" value="1"/>
</dbReference>
<keyword evidence="16" id="KW-1185">Reference proteome</keyword>
<dbReference type="GO" id="GO:0006633">
    <property type="term" value="P:fatty acid biosynthetic process"/>
    <property type="evidence" value="ECO:0007669"/>
    <property type="project" value="UniProtKB-UniRule"/>
</dbReference>
<comment type="pathway">
    <text evidence="1 11">Lipid metabolism; fatty acid biosynthesis.</text>
</comment>
<dbReference type="RefSeq" id="WP_105044323.1">
    <property type="nucleotide sequence ID" value="NZ_MQWA01000001.1"/>
</dbReference>
<dbReference type="PANTHER" id="PTHR11712:SF336">
    <property type="entry name" value="3-OXOACYL-[ACYL-CARRIER-PROTEIN] SYNTHASE, MITOCHONDRIAL"/>
    <property type="match status" value="1"/>
</dbReference>
<dbReference type="GO" id="GO:0005829">
    <property type="term" value="C:cytosol"/>
    <property type="evidence" value="ECO:0007669"/>
    <property type="project" value="TreeGrafter"/>
</dbReference>
<dbReference type="CDD" id="cd00834">
    <property type="entry name" value="KAS_I_II"/>
    <property type="match status" value="1"/>
</dbReference>
<name>A0A2S7U458_9BACT</name>
<evidence type="ECO:0000256" key="8">
    <source>
        <dbReference type="ARBA" id="ARBA00023098"/>
    </source>
</evidence>
<dbReference type="Gene3D" id="3.40.47.10">
    <property type="match status" value="1"/>
</dbReference>
<evidence type="ECO:0000256" key="10">
    <source>
        <dbReference type="ARBA" id="ARBA00023315"/>
    </source>
</evidence>
<keyword evidence="10 11" id="KW-0012">Acyltransferase</keyword>
<dbReference type="PROSITE" id="PS52004">
    <property type="entry name" value="KS3_2"/>
    <property type="match status" value="1"/>
</dbReference>
<evidence type="ECO:0000256" key="5">
    <source>
        <dbReference type="ARBA" id="ARBA00022516"/>
    </source>
</evidence>
<keyword evidence="6 11" id="KW-0808">Transferase</keyword>
<gene>
    <name evidence="15" type="ORF">BSZ32_15855</name>
</gene>
<dbReference type="Proteomes" id="UP000239907">
    <property type="component" value="Unassembled WGS sequence"/>
</dbReference>
<dbReference type="PANTHER" id="PTHR11712">
    <property type="entry name" value="POLYKETIDE SYNTHASE-RELATED"/>
    <property type="match status" value="1"/>
</dbReference>
<dbReference type="SMART" id="SM00825">
    <property type="entry name" value="PKS_KS"/>
    <property type="match status" value="1"/>
</dbReference>
<keyword evidence="7" id="KW-0276">Fatty acid metabolism</keyword>
<accession>A0A2S7U458</accession>
<proteinExistence type="inferred from homology"/>
<dbReference type="Pfam" id="PF00109">
    <property type="entry name" value="ketoacyl-synt"/>
    <property type="match status" value="1"/>
</dbReference>
<protein>
    <recommendedName>
        <fullName evidence="4 11">3-oxoacyl-[acyl-carrier-protein] synthase 2</fullName>
        <ecNumber evidence="3 11">2.3.1.179</ecNumber>
    </recommendedName>
</protein>
<dbReference type="InterPro" id="IPR016039">
    <property type="entry name" value="Thiolase-like"/>
</dbReference>